<feature type="region of interest" description="Disordered" evidence="1">
    <location>
        <begin position="22"/>
        <end position="47"/>
    </location>
</feature>
<accession>A0A1A9UHE5</accession>
<evidence type="ECO:0000256" key="1">
    <source>
        <dbReference type="SAM" id="MobiDB-lite"/>
    </source>
</evidence>
<dbReference type="VEuPathDB" id="VectorBase:GAUT004933"/>
<protein>
    <submittedName>
        <fullName evidence="2">Uncharacterized protein</fullName>
    </submittedName>
</protein>
<dbReference type="AlphaFoldDB" id="A0A1A9UHE5"/>
<evidence type="ECO:0000313" key="2">
    <source>
        <dbReference type="EnsemblMetazoa" id="GAUT004933-PA"/>
    </source>
</evidence>
<dbReference type="EnsemblMetazoa" id="GAUT004933-RA">
    <property type="protein sequence ID" value="GAUT004933-PA"/>
    <property type="gene ID" value="GAUT004933"/>
</dbReference>
<reference evidence="2" key="1">
    <citation type="submission" date="2020-05" db="UniProtKB">
        <authorList>
            <consortium name="EnsemblMetazoa"/>
        </authorList>
    </citation>
    <scope>IDENTIFICATION</scope>
    <source>
        <strain evidence="2">TTRI</strain>
    </source>
</reference>
<name>A0A1A9UHE5_GLOAU</name>
<dbReference type="Proteomes" id="UP000078200">
    <property type="component" value="Unassembled WGS sequence"/>
</dbReference>
<organism evidence="2 3">
    <name type="scientific">Glossina austeni</name>
    <name type="common">Savannah tsetse fly</name>
    <dbReference type="NCBI Taxonomy" id="7395"/>
    <lineage>
        <taxon>Eukaryota</taxon>
        <taxon>Metazoa</taxon>
        <taxon>Ecdysozoa</taxon>
        <taxon>Arthropoda</taxon>
        <taxon>Hexapoda</taxon>
        <taxon>Insecta</taxon>
        <taxon>Pterygota</taxon>
        <taxon>Neoptera</taxon>
        <taxon>Endopterygota</taxon>
        <taxon>Diptera</taxon>
        <taxon>Brachycera</taxon>
        <taxon>Muscomorpha</taxon>
        <taxon>Hippoboscoidea</taxon>
        <taxon>Glossinidae</taxon>
        <taxon>Glossina</taxon>
    </lineage>
</organism>
<sequence>MEAIDKSVSSLQNTTTSSLNAVTSVHNISSNPRGRGSSNYNSANCNHITATQNPTTAITATSNAMNYQSASTLSGDLNQYEDSSFNSTPNHNEYPQDLQSSYFPYSSMLTSIGNPFKSNYVGSAIKPLLTDIIENRETGVQVQLYVELLNHYLFYFERGNSLITVAVLNRLIEKISKELRTWSPDKKLSNTLVNTKSRTESNDLGFEVSIRCYYR</sequence>
<dbReference type="STRING" id="7395.A0A1A9UHE5"/>
<proteinExistence type="predicted"/>
<keyword evidence="3" id="KW-1185">Reference proteome</keyword>
<dbReference type="Gene3D" id="1.25.40.660">
    <property type="entry name" value="Vacuolar protein sorting-associated protein 35, helical subcomplex Vps35-C"/>
    <property type="match status" value="1"/>
</dbReference>
<evidence type="ECO:0000313" key="3">
    <source>
        <dbReference type="Proteomes" id="UP000078200"/>
    </source>
</evidence>
<dbReference type="InterPro" id="IPR042491">
    <property type="entry name" value="Vps35_C"/>
</dbReference>